<dbReference type="PIRSF" id="PIRSF006078">
    <property type="entry name" value="GlxK"/>
    <property type="match status" value="1"/>
</dbReference>
<dbReference type="InterPro" id="IPR018193">
    <property type="entry name" value="Glyc_kinase_flavodox-like_fold"/>
</dbReference>
<dbReference type="Proteomes" id="UP000324479">
    <property type="component" value="Unassembled WGS sequence"/>
</dbReference>
<keyword evidence="2 4" id="KW-0808">Transferase</keyword>
<dbReference type="PANTHER" id="PTHR21599:SF0">
    <property type="entry name" value="GLYCERATE KINASE"/>
    <property type="match status" value="1"/>
</dbReference>
<accession>A0A5M6DIY4</accession>
<dbReference type="Pfam" id="PF02595">
    <property type="entry name" value="Gly_kinase"/>
    <property type="match status" value="1"/>
</dbReference>
<dbReference type="Gene3D" id="3.40.50.10350">
    <property type="entry name" value="Glycerate kinase, domain 1"/>
    <property type="match status" value="1"/>
</dbReference>
<comment type="caution">
    <text evidence="5">The sequence shown here is derived from an EMBL/GenBank/DDBJ whole genome shotgun (WGS) entry which is preliminary data.</text>
</comment>
<keyword evidence="6" id="KW-1185">Reference proteome</keyword>
<name>A0A5M6DIY4_9BACT</name>
<dbReference type="AlphaFoldDB" id="A0A5M6DIY4"/>
<keyword evidence="3 4" id="KW-0418">Kinase</keyword>
<evidence type="ECO:0000256" key="3">
    <source>
        <dbReference type="ARBA" id="ARBA00022777"/>
    </source>
</evidence>
<reference evidence="5 6" key="1">
    <citation type="submission" date="2019-08" db="EMBL/GenBank/DDBJ databases">
        <authorList>
            <person name="Dhanesh K."/>
            <person name="Kumar G."/>
            <person name="Sasikala C."/>
            <person name="Venkata Ramana C."/>
        </authorList>
    </citation>
    <scope>NUCLEOTIDE SEQUENCE [LARGE SCALE GENOMIC DNA]</scope>
    <source>
        <strain evidence="5 6">JC645</strain>
    </source>
</reference>
<evidence type="ECO:0000256" key="4">
    <source>
        <dbReference type="PIRNR" id="PIRNR006078"/>
    </source>
</evidence>
<protein>
    <submittedName>
        <fullName evidence="5">Glycerate kinase</fullName>
    </submittedName>
</protein>
<dbReference type="EMBL" id="VWOX01000002">
    <property type="protein sequence ID" value="KAA5546220.1"/>
    <property type="molecule type" value="Genomic_DNA"/>
</dbReference>
<evidence type="ECO:0000313" key="6">
    <source>
        <dbReference type="Proteomes" id="UP000324479"/>
    </source>
</evidence>
<dbReference type="InterPro" id="IPR004381">
    <property type="entry name" value="Glycerate_kinase"/>
</dbReference>
<dbReference type="PANTHER" id="PTHR21599">
    <property type="entry name" value="GLYCERATE KINASE"/>
    <property type="match status" value="1"/>
</dbReference>
<evidence type="ECO:0000313" key="5">
    <source>
        <dbReference type="EMBL" id="KAA5546220.1"/>
    </source>
</evidence>
<dbReference type="RefSeq" id="WP_150075227.1">
    <property type="nucleotide sequence ID" value="NZ_VWOX01000002.1"/>
</dbReference>
<dbReference type="NCBIfam" id="TIGR00045">
    <property type="entry name" value="glycerate kinase"/>
    <property type="match status" value="1"/>
</dbReference>
<proteinExistence type="inferred from homology"/>
<organism evidence="5 6">
    <name type="scientific">Roseiconus nitratireducens</name>
    <dbReference type="NCBI Taxonomy" id="2605748"/>
    <lineage>
        <taxon>Bacteria</taxon>
        <taxon>Pseudomonadati</taxon>
        <taxon>Planctomycetota</taxon>
        <taxon>Planctomycetia</taxon>
        <taxon>Pirellulales</taxon>
        <taxon>Pirellulaceae</taxon>
        <taxon>Roseiconus</taxon>
    </lineage>
</organism>
<dbReference type="Gene3D" id="3.90.1510.10">
    <property type="entry name" value="Glycerate kinase, domain 2"/>
    <property type="match status" value="1"/>
</dbReference>
<dbReference type="GO" id="GO:0008887">
    <property type="term" value="F:glycerate kinase activity"/>
    <property type="evidence" value="ECO:0007669"/>
    <property type="project" value="UniProtKB-UniRule"/>
</dbReference>
<dbReference type="InterPro" id="IPR018197">
    <property type="entry name" value="Glycerate_kinase_RE-like"/>
</dbReference>
<dbReference type="InterPro" id="IPR036129">
    <property type="entry name" value="Glycerate_kinase_sf"/>
</dbReference>
<sequence>MKVLIIPDKFKGSLSGKEVTEQIVHGLHDFDDLIETHAISGSDGGDGFLESIAQTIKNAKWIDCQTTDPLGREIQASFLFDPQREFAYVEMARASGLELLTTEERNPLRTSSLGTGLLIRRAIDHGARSVFVGLGGSATNDGGAGIASALGYRLLDADGSPLPPGGGHLTHLERIERSPIEPLLRQVRFFAINDVCNPLLGPEGAAQVYAPQKGADPEMVRQLEAGLDCLQRVVRRDLDVEVASVPGAGAAGGAGYGLKAFLNAEFLSGIEFVLSQSEIEALLNGGQIDYIVTGEGRIDDQTAYGKLVRGVAKAGASYGVPVVAICGQLDLKQKSVEDLGLSNVLQIHQPGSSIEYTMENAGALVRQAAAQILKPS</sequence>
<comment type="similarity">
    <text evidence="1 4">Belongs to the glycerate kinase type-1 family.</text>
</comment>
<evidence type="ECO:0000256" key="2">
    <source>
        <dbReference type="ARBA" id="ARBA00022679"/>
    </source>
</evidence>
<dbReference type="SUPFAM" id="SSF110738">
    <property type="entry name" value="Glycerate kinase I"/>
    <property type="match status" value="1"/>
</dbReference>
<gene>
    <name evidence="5" type="ORF">FYK55_04845</name>
</gene>
<dbReference type="GO" id="GO:0031388">
    <property type="term" value="P:organic acid phosphorylation"/>
    <property type="evidence" value="ECO:0007669"/>
    <property type="project" value="UniProtKB-UniRule"/>
</dbReference>
<evidence type="ECO:0000256" key="1">
    <source>
        <dbReference type="ARBA" id="ARBA00006284"/>
    </source>
</evidence>